<dbReference type="EMBL" id="KT428890">
    <property type="protein sequence ID" value="ALG63602.1"/>
    <property type="molecule type" value="Genomic_DNA"/>
</dbReference>
<dbReference type="InterPro" id="IPR036049">
    <property type="entry name" value="Ribosomal_uL29_sf"/>
</dbReference>
<keyword evidence="6" id="KW-0150">Chloroplast</keyword>
<dbReference type="InterPro" id="IPR050063">
    <property type="entry name" value="Ribosomal_protein_uL29"/>
</dbReference>
<dbReference type="CDD" id="cd00427">
    <property type="entry name" value="Ribosomal_L29_HIP"/>
    <property type="match status" value="1"/>
</dbReference>
<dbReference type="GO" id="GO:0009507">
    <property type="term" value="C:chloroplast"/>
    <property type="evidence" value="ECO:0007669"/>
    <property type="project" value="UniProtKB-SubCell"/>
</dbReference>
<organism evidence="6">
    <name type="scientific">Guillardia theta</name>
    <name type="common">Cryptophyte</name>
    <name type="synonym">Cryptomonas phi</name>
    <dbReference type="NCBI Taxonomy" id="55529"/>
    <lineage>
        <taxon>Eukaryota</taxon>
        <taxon>Cryptophyceae</taxon>
        <taxon>Pyrenomonadales</taxon>
        <taxon>Geminigeraceae</taxon>
        <taxon>Guillardia</taxon>
    </lineage>
</organism>
<dbReference type="AlphaFoldDB" id="A0A0U2L6D0"/>
<keyword evidence="6" id="KW-0934">Plastid</keyword>
<evidence type="ECO:0000313" key="6">
    <source>
        <dbReference type="EMBL" id="ALG63602.1"/>
    </source>
</evidence>
<evidence type="ECO:0000256" key="3">
    <source>
        <dbReference type="ARBA" id="ARBA00023274"/>
    </source>
</evidence>
<dbReference type="Gene3D" id="1.10.287.310">
    <property type="match status" value="1"/>
</dbReference>
<sequence>MALSNFQDLKELDNNKIEDEIINSKKELFNLRLQRATRQSFKSHNFKHLKHKVAQLLTLETQRKQNIN</sequence>
<evidence type="ECO:0000256" key="2">
    <source>
        <dbReference type="ARBA" id="ARBA00022980"/>
    </source>
</evidence>
<evidence type="ECO:0000256" key="4">
    <source>
        <dbReference type="ARBA" id="ARBA00040028"/>
    </source>
</evidence>
<accession>A0A0U2L6D0</accession>
<geneLocation type="chloroplast" evidence="6"/>
<comment type="similarity">
    <text evidence="1 5">Belongs to the universal ribosomal protein uL29 family.</text>
</comment>
<dbReference type="PANTHER" id="PTHR10916:SF0">
    <property type="entry name" value="LARGE RIBOSOMAL SUBUNIT PROTEIN UL29C"/>
    <property type="match status" value="1"/>
</dbReference>
<dbReference type="GO" id="GO:0003735">
    <property type="term" value="F:structural constituent of ribosome"/>
    <property type="evidence" value="ECO:0007669"/>
    <property type="project" value="InterPro"/>
</dbReference>
<dbReference type="HAMAP" id="MF_00374">
    <property type="entry name" value="Ribosomal_uL29"/>
    <property type="match status" value="1"/>
</dbReference>
<proteinExistence type="inferred from homology"/>
<gene>
    <name evidence="5 6" type="primary">rpl29</name>
</gene>
<keyword evidence="2 5" id="KW-0689">Ribosomal protein</keyword>
<name>A0A0U2L6D0_GUITH</name>
<keyword evidence="3 5" id="KW-0687">Ribonucleoprotein</keyword>
<dbReference type="Pfam" id="PF00831">
    <property type="entry name" value="Ribosomal_L29"/>
    <property type="match status" value="1"/>
</dbReference>
<comment type="subcellular location">
    <subcellularLocation>
        <location evidence="5">Plastid</location>
        <location evidence="5">Chloroplast</location>
    </subcellularLocation>
</comment>
<dbReference type="InterPro" id="IPR001854">
    <property type="entry name" value="Ribosomal_uL29"/>
</dbReference>
<dbReference type="GO" id="GO:0006412">
    <property type="term" value="P:translation"/>
    <property type="evidence" value="ECO:0007669"/>
    <property type="project" value="UniProtKB-UniRule"/>
</dbReference>
<evidence type="ECO:0000256" key="5">
    <source>
        <dbReference type="HAMAP-Rule" id="MF_00374"/>
    </source>
</evidence>
<dbReference type="NCBIfam" id="TIGR00012">
    <property type="entry name" value="L29"/>
    <property type="match status" value="1"/>
</dbReference>
<dbReference type="SUPFAM" id="SSF46561">
    <property type="entry name" value="Ribosomal protein L29 (L29p)"/>
    <property type="match status" value="1"/>
</dbReference>
<dbReference type="PANTHER" id="PTHR10916">
    <property type="entry name" value="60S RIBOSOMAL PROTEIN L35/50S RIBOSOMAL PROTEIN L29"/>
    <property type="match status" value="1"/>
</dbReference>
<evidence type="ECO:0000256" key="1">
    <source>
        <dbReference type="ARBA" id="ARBA00009254"/>
    </source>
</evidence>
<dbReference type="GO" id="GO:0022625">
    <property type="term" value="C:cytosolic large ribosomal subunit"/>
    <property type="evidence" value="ECO:0007669"/>
    <property type="project" value="TreeGrafter"/>
</dbReference>
<reference evidence="6" key="1">
    <citation type="journal article" date="2015" name="Mitochondrial DNA">
        <title>The complete chloroplast genome of Guillardia theta strain CCMP2712.</title>
        <authorList>
            <person name="Tang X."/>
            <person name="Bi G."/>
        </authorList>
    </citation>
    <scope>NUCLEOTIDE SEQUENCE</scope>
</reference>
<protein>
    <recommendedName>
        <fullName evidence="4 5">Large ribosomal subunit protein uL29c</fullName>
    </recommendedName>
</protein>